<comment type="caution">
    <text evidence="2">The sequence shown here is derived from an EMBL/GenBank/DDBJ whole genome shotgun (WGS) entry which is preliminary data.</text>
</comment>
<dbReference type="AlphaFoldDB" id="A0A9D2S1F8"/>
<dbReference type="Gene3D" id="2.160.20.120">
    <property type="match status" value="1"/>
</dbReference>
<name>A0A9D2S1F8_9FIRM</name>
<sequence>MKNGFSSVLKACAAAILLGVVLCVVGAAGGGSATLYPDWQSVFSVRWSLGKAEPAQLSFGAAQPDTVYSLNISCDAGEVTLRKGKEFAVHTNREDLVSAQLEGNTFTVSCTMGEGFWHADDVELTVTVPENAKLDQALLSVDAGELTAEQLSFEQLTCEVNAGSTKLDKISVAGASSLHIGVGELEAERLSTQDFSCTIDAGSAELNELECRGVSDVSVDLGQASLSGRFDDDVRLNVSTGGIELDAQRPAEYGYRLEAGTGSIEIDGQEFSGFGMEQTYQENAAVLFDISCDLGEVVVNFTDSAAPQPSRL</sequence>
<reference evidence="2" key="1">
    <citation type="journal article" date="2021" name="PeerJ">
        <title>Extensive microbial diversity within the chicken gut microbiome revealed by metagenomics and culture.</title>
        <authorList>
            <person name="Gilroy R."/>
            <person name="Ravi A."/>
            <person name="Getino M."/>
            <person name="Pursley I."/>
            <person name="Horton D.L."/>
            <person name="Alikhan N.F."/>
            <person name="Baker D."/>
            <person name="Gharbi K."/>
            <person name="Hall N."/>
            <person name="Watson M."/>
            <person name="Adriaenssens E.M."/>
            <person name="Foster-Nyarko E."/>
            <person name="Jarju S."/>
            <person name="Secka A."/>
            <person name="Antonio M."/>
            <person name="Oren A."/>
            <person name="Chaudhuri R.R."/>
            <person name="La Ragione R."/>
            <person name="Hildebrand F."/>
            <person name="Pallen M.J."/>
        </authorList>
    </citation>
    <scope>NUCLEOTIDE SEQUENCE</scope>
    <source>
        <strain evidence="2">ChiBcec8-14828</strain>
    </source>
</reference>
<feature type="domain" description="DUF4097" evidence="1">
    <location>
        <begin position="93"/>
        <end position="270"/>
    </location>
</feature>
<evidence type="ECO:0000313" key="3">
    <source>
        <dbReference type="Proteomes" id="UP000824209"/>
    </source>
</evidence>
<evidence type="ECO:0000259" key="1">
    <source>
        <dbReference type="Pfam" id="PF13349"/>
    </source>
</evidence>
<gene>
    <name evidence="2" type="ORF">H9943_09540</name>
</gene>
<proteinExistence type="predicted"/>
<dbReference type="Pfam" id="PF13349">
    <property type="entry name" value="DUF4097"/>
    <property type="match status" value="1"/>
</dbReference>
<reference evidence="2" key="2">
    <citation type="submission" date="2021-04" db="EMBL/GenBank/DDBJ databases">
        <authorList>
            <person name="Gilroy R."/>
        </authorList>
    </citation>
    <scope>NUCLEOTIDE SEQUENCE</scope>
    <source>
        <strain evidence="2">ChiBcec8-14828</strain>
    </source>
</reference>
<evidence type="ECO:0000313" key="2">
    <source>
        <dbReference type="EMBL" id="HJB40623.1"/>
    </source>
</evidence>
<dbReference type="InterPro" id="IPR025164">
    <property type="entry name" value="Toastrack_DUF4097"/>
</dbReference>
<dbReference type="Proteomes" id="UP000824209">
    <property type="component" value="Unassembled WGS sequence"/>
</dbReference>
<protein>
    <submittedName>
        <fullName evidence="2">DUF4097 family beta strand repeat protein</fullName>
    </submittedName>
</protein>
<organism evidence="2 3">
    <name type="scientific">Candidatus Ruthenibacterium avium</name>
    <dbReference type="NCBI Taxonomy" id="2838751"/>
    <lineage>
        <taxon>Bacteria</taxon>
        <taxon>Bacillati</taxon>
        <taxon>Bacillota</taxon>
        <taxon>Clostridia</taxon>
        <taxon>Eubacteriales</taxon>
        <taxon>Oscillospiraceae</taxon>
        <taxon>Ruthenibacterium</taxon>
    </lineage>
</organism>
<dbReference type="EMBL" id="DWYA01000086">
    <property type="protein sequence ID" value="HJB40623.1"/>
    <property type="molecule type" value="Genomic_DNA"/>
</dbReference>
<accession>A0A9D2S1F8</accession>